<dbReference type="FunFam" id="1.20.1270.60:FF:000002">
    <property type="entry name" value="Formin-binding protein 1-like isoform 1"/>
    <property type="match status" value="1"/>
</dbReference>
<evidence type="ECO:0000256" key="17">
    <source>
        <dbReference type="SAM" id="Coils"/>
    </source>
</evidence>
<dbReference type="SUPFAM" id="SSF50044">
    <property type="entry name" value="SH3-domain"/>
    <property type="match status" value="1"/>
</dbReference>
<protein>
    <submittedName>
        <fullName evidence="23">Formin-binding protein 1 homolog isoform X18</fullName>
    </submittedName>
</protein>
<evidence type="ECO:0000256" key="4">
    <source>
        <dbReference type="ARBA" id="ARBA00004544"/>
    </source>
</evidence>
<dbReference type="FunFam" id="2.30.30.40:FF:000017">
    <property type="entry name" value="Formin-binding protein 1-like isoform 1"/>
    <property type="match status" value="1"/>
</dbReference>
<dbReference type="PROSITE" id="PS51860">
    <property type="entry name" value="REM_1"/>
    <property type="match status" value="1"/>
</dbReference>
<keyword evidence="22" id="KW-1185">Reference proteome</keyword>
<keyword evidence="12" id="KW-0472">Membrane</keyword>
<evidence type="ECO:0000256" key="12">
    <source>
        <dbReference type="ARBA" id="ARBA00023136"/>
    </source>
</evidence>
<reference evidence="23" key="1">
    <citation type="submission" date="2025-08" db="UniProtKB">
        <authorList>
            <consortium name="RefSeq"/>
        </authorList>
    </citation>
    <scope>IDENTIFICATION</scope>
    <source>
        <strain evidence="23">J_2021</strain>
        <tissue evidence="23">Erythrocytes</tissue>
    </source>
</reference>
<evidence type="ECO:0000256" key="16">
    <source>
        <dbReference type="PROSITE-ProRule" id="PRU01077"/>
    </source>
</evidence>
<dbReference type="Pfam" id="PF25610">
    <property type="entry name" value="HR1_TOCA"/>
    <property type="match status" value="1"/>
</dbReference>
<evidence type="ECO:0000256" key="1">
    <source>
        <dbReference type="ARBA" id="ARBA00004245"/>
    </source>
</evidence>
<gene>
    <name evidence="23" type="primary">LOC108699944</name>
</gene>
<dbReference type="InterPro" id="IPR001060">
    <property type="entry name" value="FCH_dom"/>
</dbReference>
<dbReference type="Proteomes" id="UP000186698">
    <property type="component" value="Chromosome 8S"/>
</dbReference>
<dbReference type="InterPro" id="IPR031160">
    <property type="entry name" value="F_BAR_dom"/>
</dbReference>
<dbReference type="InterPro" id="IPR027267">
    <property type="entry name" value="AH/BAR_dom_sf"/>
</dbReference>
<feature type="compositionally biased region" description="Basic and acidic residues" evidence="18">
    <location>
        <begin position="465"/>
        <end position="485"/>
    </location>
</feature>
<dbReference type="SMART" id="SM00326">
    <property type="entry name" value="SH3"/>
    <property type="match status" value="1"/>
</dbReference>
<keyword evidence="9" id="KW-0254">Endocytosis</keyword>
<dbReference type="GO" id="GO:0031410">
    <property type="term" value="C:cytoplasmic vesicle"/>
    <property type="evidence" value="ECO:0007669"/>
    <property type="project" value="UniProtKB-SubCell"/>
</dbReference>
<dbReference type="InterPro" id="IPR057870">
    <property type="entry name" value="HR1_TOCA"/>
</dbReference>
<dbReference type="GO" id="GO:0005938">
    <property type="term" value="C:cell cortex"/>
    <property type="evidence" value="ECO:0007669"/>
    <property type="project" value="UniProtKB-SubCell"/>
</dbReference>
<dbReference type="GO" id="GO:0008289">
    <property type="term" value="F:lipid binding"/>
    <property type="evidence" value="ECO:0007669"/>
    <property type="project" value="UniProtKB-KW"/>
</dbReference>
<name>A0A8J1LMI2_XENLA</name>
<evidence type="ECO:0000256" key="7">
    <source>
        <dbReference type="ARBA" id="ARBA00022475"/>
    </source>
</evidence>
<feature type="domain" description="SH3" evidence="19">
    <location>
        <begin position="503"/>
        <end position="564"/>
    </location>
</feature>
<dbReference type="RefSeq" id="XP_041430732.1">
    <property type="nucleotide sequence ID" value="XM_041574798.1"/>
</dbReference>
<keyword evidence="14" id="KW-0968">Cytoplasmic vesicle</keyword>
<dbReference type="InterPro" id="IPR036028">
    <property type="entry name" value="SH3-like_dom_sf"/>
</dbReference>
<evidence type="ECO:0000256" key="10">
    <source>
        <dbReference type="ARBA" id="ARBA00023054"/>
    </source>
</evidence>
<dbReference type="Gene3D" id="2.30.30.40">
    <property type="entry name" value="SH3 Domains"/>
    <property type="match status" value="1"/>
</dbReference>
<dbReference type="CDD" id="cd07676">
    <property type="entry name" value="F-BAR_FBP17"/>
    <property type="match status" value="1"/>
</dbReference>
<keyword evidence="7" id="KW-1003">Cell membrane</keyword>
<evidence type="ECO:0000256" key="9">
    <source>
        <dbReference type="ARBA" id="ARBA00022583"/>
    </source>
</evidence>
<evidence type="ECO:0000256" key="2">
    <source>
        <dbReference type="ARBA" id="ARBA00004413"/>
    </source>
</evidence>
<dbReference type="SMART" id="SM00055">
    <property type="entry name" value="FCH"/>
    <property type="match status" value="1"/>
</dbReference>
<feature type="region of interest" description="Disordered" evidence="18">
    <location>
        <begin position="441"/>
        <end position="499"/>
    </location>
</feature>
<keyword evidence="10 16" id="KW-0175">Coiled coil</keyword>
<feature type="domain" description="F-BAR" evidence="20">
    <location>
        <begin position="1"/>
        <end position="273"/>
    </location>
</feature>
<dbReference type="InterPro" id="IPR011072">
    <property type="entry name" value="HR1_rho-bd"/>
</dbReference>
<feature type="domain" description="REM-1" evidence="21">
    <location>
        <begin position="356"/>
        <end position="433"/>
    </location>
</feature>
<dbReference type="AlphaFoldDB" id="A0A8J1LMI2"/>
<evidence type="ECO:0000256" key="14">
    <source>
        <dbReference type="ARBA" id="ARBA00023329"/>
    </source>
</evidence>
<sequence length="574" mass="66454">MSTMSAMNFLRRSDLEKDQFDNLEKHTQWGIEVLEKYIKFVKERAEIESNYAKQLRNLSKKYQTKKNSKEEEESKYTSCKAFQTTLNEMNDYAGQHEVISENMASLITVELTRFVQELKQERKQHFHEGRKAQQHIETCWKQLEASKRRFERDCKEGERAQQYFEKMDADINVTKADVEKARQQAQIRHQMSDDSKGDYSSVLQKFNHEQHEHYFTHIPSIFQKLQDMEEKRIGRMGESLKTYADIDRQVVPIIGKCLDGITKSAESISEKHDSQMVVESFKSGFEPPGDIDFEDFTQSMKRTVSDTSLTKTDSKSDPKVSSKSRNKLWPFIKKNKLSLKLCFGSRQGSTPEDFSNLPPEQRRKKLQQKVDELNKDIQKEIDQRDALTKMRDVYTKNPQMGDAASVGQKLVEIGNNIEKLRVEVHKFEGWLAEVEGRLPARNDSSRRQSGLYDTQNIQTVNNCAQDRESSPDGSYTEDHSQEPEVKVTPTEFDDDFDDEESLPTIGTCKAIYPFDGENEGTISVAEGEILNVIEEDKGDGWTRIRRNEEEEGYVPTSYIEVYLDKNAKGAMTYI</sequence>
<dbReference type="InterPro" id="IPR001452">
    <property type="entry name" value="SH3_domain"/>
</dbReference>
<evidence type="ECO:0000313" key="23">
    <source>
        <dbReference type="RefSeq" id="XP_041430732.1"/>
    </source>
</evidence>
<evidence type="ECO:0000256" key="11">
    <source>
        <dbReference type="ARBA" id="ARBA00023121"/>
    </source>
</evidence>
<dbReference type="PANTHER" id="PTHR15735">
    <property type="entry name" value="FCH AND DOUBLE SH3 DOMAINS PROTEIN"/>
    <property type="match status" value="1"/>
</dbReference>
<feature type="region of interest" description="Disordered" evidence="18">
    <location>
        <begin position="303"/>
        <end position="324"/>
    </location>
</feature>
<dbReference type="Gene3D" id="1.20.1270.60">
    <property type="entry name" value="Arfaptin homology (AH) domain/BAR domain"/>
    <property type="match status" value="1"/>
</dbReference>
<evidence type="ECO:0000256" key="18">
    <source>
        <dbReference type="SAM" id="MobiDB-lite"/>
    </source>
</evidence>
<dbReference type="PROSITE" id="PS51741">
    <property type="entry name" value="F_BAR"/>
    <property type="match status" value="1"/>
</dbReference>
<evidence type="ECO:0000259" key="21">
    <source>
        <dbReference type="PROSITE" id="PS51860"/>
    </source>
</evidence>
<dbReference type="GO" id="GO:0006897">
    <property type="term" value="P:endocytosis"/>
    <property type="evidence" value="ECO:0007669"/>
    <property type="project" value="UniProtKB-KW"/>
</dbReference>
<organism evidence="22 23">
    <name type="scientific">Xenopus laevis</name>
    <name type="common">African clawed frog</name>
    <dbReference type="NCBI Taxonomy" id="8355"/>
    <lineage>
        <taxon>Eukaryota</taxon>
        <taxon>Metazoa</taxon>
        <taxon>Chordata</taxon>
        <taxon>Craniata</taxon>
        <taxon>Vertebrata</taxon>
        <taxon>Euteleostomi</taxon>
        <taxon>Amphibia</taxon>
        <taxon>Batrachia</taxon>
        <taxon>Anura</taxon>
        <taxon>Pipoidea</taxon>
        <taxon>Pipidae</taxon>
        <taxon>Xenopodinae</taxon>
        <taxon>Xenopus</taxon>
        <taxon>Xenopus</taxon>
    </lineage>
</organism>
<feature type="compositionally biased region" description="Polar residues" evidence="18">
    <location>
        <begin position="447"/>
        <end position="464"/>
    </location>
</feature>
<keyword evidence="6 15" id="KW-0728">SH3 domain</keyword>
<comment type="similarity">
    <text evidence="5">Belongs to the FNBP1 family.</text>
</comment>
<evidence type="ECO:0000256" key="5">
    <source>
        <dbReference type="ARBA" id="ARBA00009426"/>
    </source>
</evidence>
<feature type="coiled-coil region" evidence="17">
    <location>
        <begin position="363"/>
        <end position="390"/>
    </location>
</feature>
<dbReference type="GO" id="GO:0005856">
    <property type="term" value="C:cytoskeleton"/>
    <property type="evidence" value="ECO:0007669"/>
    <property type="project" value="UniProtKB-SubCell"/>
</dbReference>
<dbReference type="CTD" id="108699944"/>
<proteinExistence type="inferred from homology"/>
<keyword evidence="11" id="KW-0446">Lipid-binding</keyword>
<comment type="subcellular location">
    <subcellularLocation>
        <location evidence="2">Cell membrane</location>
        <topology evidence="2">Peripheral membrane protein</topology>
        <orientation evidence="2">Cytoplasmic side</orientation>
    </subcellularLocation>
    <subcellularLocation>
        <location evidence="4">Cytoplasm</location>
        <location evidence="4">Cell cortex</location>
    </subcellularLocation>
    <subcellularLocation>
        <location evidence="1">Cytoplasm</location>
        <location evidence="1">Cytoskeleton</location>
    </subcellularLocation>
    <subcellularLocation>
        <location evidence="3">Cytoplasmic vesicle</location>
    </subcellularLocation>
</comment>
<dbReference type="GO" id="GO:0005886">
    <property type="term" value="C:plasma membrane"/>
    <property type="evidence" value="ECO:0007669"/>
    <property type="project" value="UniProtKB-SubCell"/>
</dbReference>
<dbReference type="Gene3D" id="6.10.140.470">
    <property type="match status" value="1"/>
</dbReference>
<evidence type="ECO:0000256" key="3">
    <source>
        <dbReference type="ARBA" id="ARBA00004541"/>
    </source>
</evidence>
<evidence type="ECO:0000256" key="13">
    <source>
        <dbReference type="ARBA" id="ARBA00023212"/>
    </source>
</evidence>
<accession>A0A8J1LMI2</accession>
<dbReference type="PANTHER" id="PTHR15735:SF13">
    <property type="entry name" value="FORMIN-BINDING PROTEIN 1"/>
    <property type="match status" value="1"/>
</dbReference>
<evidence type="ECO:0000256" key="8">
    <source>
        <dbReference type="ARBA" id="ARBA00022490"/>
    </source>
</evidence>
<dbReference type="InterPro" id="IPR037449">
    <property type="entry name" value="FNBP1_F-BAR"/>
</dbReference>
<evidence type="ECO:0000256" key="6">
    <source>
        <dbReference type="ARBA" id="ARBA00022443"/>
    </source>
</evidence>
<evidence type="ECO:0000256" key="15">
    <source>
        <dbReference type="PROSITE-ProRule" id="PRU00192"/>
    </source>
</evidence>
<evidence type="ECO:0000313" key="22">
    <source>
        <dbReference type="Proteomes" id="UP000186698"/>
    </source>
</evidence>
<dbReference type="PROSITE" id="PS50002">
    <property type="entry name" value="SH3"/>
    <property type="match status" value="1"/>
</dbReference>
<keyword evidence="8" id="KW-0963">Cytoplasm</keyword>
<dbReference type="SUPFAM" id="SSF103657">
    <property type="entry name" value="BAR/IMD domain-like"/>
    <property type="match status" value="1"/>
</dbReference>
<keyword evidence="13" id="KW-0206">Cytoskeleton</keyword>
<dbReference type="GO" id="GO:0007165">
    <property type="term" value="P:signal transduction"/>
    <property type="evidence" value="ECO:0007669"/>
    <property type="project" value="InterPro"/>
</dbReference>
<dbReference type="Pfam" id="PF00611">
    <property type="entry name" value="FCH"/>
    <property type="match status" value="1"/>
</dbReference>
<dbReference type="Pfam" id="PF00018">
    <property type="entry name" value="SH3_1"/>
    <property type="match status" value="1"/>
</dbReference>
<dbReference type="CDD" id="cd11629">
    <property type="entry name" value="HR1_FBP17"/>
    <property type="match status" value="1"/>
</dbReference>
<evidence type="ECO:0000259" key="19">
    <source>
        <dbReference type="PROSITE" id="PS50002"/>
    </source>
</evidence>
<dbReference type="GeneID" id="108699944"/>
<evidence type="ECO:0000259" key="20">
    <source>
        <dbReference type="PROSITE" id="PS51741"/>
    </source>
</evidence>